<dbReference type="Pfam" id="PF12505">
    <property type="entry name" value="DUF3712"/>
    <property type="match status" value="2"/>
</dbReference>
<reference evidence="3 4" key="1">
    <citation type="submission" date="2019-07" db="EMBL/GenBank/DDBJ databases">
        <title>Genomes of Cafeteria roenbergensis.</title>
        <authorList>
            <person name="Fischer M.G."/>
            <person name="Hackl T."/>
            <person name="Roman M."/>
        </authorList>
    </citation>
    <scope>NUCLEOTIDE SEQUENCE [LARGE SCALE GENOMIC DNA]</scope>
    <source>
        <strain evidence="3 4">BVI</strain>
    </source>
</reference>
<proteinExistence type="predicted"/>
<keyword evidence="2" id="KW-0812">Transmembrane</keyword>
<evidence type="ECO:0000313" key="3">
    <source>
        <dbReference type="EMBL" id="KAA0153888.1"/>
    </source>
</evidence>
<dbReference type="EMBL" id="VLTN01000014">
    <property type="protein sequence ID" value="KAA0153888.1"/>
    <property type="molecule type" value="Genomic_DNA"/>
</dbReference>
<feature type="compositionally biased region" description="Polar residues" evidence="1">
    <location>
        <begin position="1"/>
        <end position="13"/>
    </location>
</feature>
<dbReference type="InterPro" id="IPR046368">
    <property type="entry name" value="Tag1"/>
</dbReference>
<gene>
    <name evidence="3" type="ORF">FNF29_02877</name>
</gene>
<organism evidence="3 4">
    <name type="scientific">Cafeteria roenbergensis</name>
    <name type="common">Marine flagellate</name>
    <dbReference type="NCBI Taxonomy" id="33653"/>
    <lineage>
        <taxon>Eukaryota</taxon>
        <taxon>Sar</taxon>
        <taxon>Stramenopiles</taxon>
        <taxon>Bigyra</taxon>
        <taxon>Opalozoa</taxon>
        <taxon>Bicosoecida</taxon>
        <taxon>Cafeteriaceae</taxon>
        <taxon>Cafeteria</taxon>
    </lineage>
</organism>
<keyword evidence="2" id="KW-1133">Transmembrane helix</keyword>
<keyword evidence="4" id="KW-1185">Reference proteome</keyword>
<dbReference type="Proteomes" id="UP000323011">
    <property type="component" value="Unassembled WGS sequence"/>
</dbReference>
<feature type="region of interest" description="Disordered" evidence="1">
    <location>
        <begin position="1"/>
        <end position="20"/>
    </location>
</feature>
<dbReference type="AlphaFoldDB" id="A0A5A8CMF3"/>
<evidence type="ECO:0000313" key="4">
    <source>
        <dbReference type="Proteomes" id="UP000323011"/>
    </source>
</evidence>
<dbReference type="OMA" id="KTCIRNP"/>
<dbReference type="PANTHER" id="PTHR35895:SF1">
    <property type="entry name" value="LIPID-BINDING SERUM GLYCOPROTEIN C-TERMINAL DOMAIN-CONTAINING PROTEIN"/>
    <property type="match status" value="1"/>
</dbReference>
<name>A0A5A8CMF3_CAFRO</name>
<dbReference type="GO" id="GO:0016020">
    <property type="term" value="C:membrane"/>
    <property type="evidence" value="ECO:0007669"/>
    <property type="project" value="TreeGrafter"/>
</dbReference>
<accession>A0A5A8CMF3</accession>
<keyword evidence="2" id="KW-0472">Membrane</keyword>
<feature type="transmembrane region" description="Helical" evidence="2">
    <location>
        <begin position="99"/>
        <end position="122"/>
    </location>
</feature>
<evidence type="ECO:0000256" key="1">
    <source>
        <dbReference type="SAM" id="MobiDB-lite"/>
    </source>
</evidence>
<dbReference type="PANTHER" id="PTHR35895">
    <property type="entry name" value="CHROMOSOME 16, WHOLE GENOME SHOTGUN SEQUENCE"/>
    <property type="match status" value="1"/>
</dbReference>
<feature type="region of interest" description="Disordered" evidence="1">
    <location>
        <begin position="494"/>
        <end position="513"/>
    </location>
</feature>
<sequence>MDQSYGTLNPSGRQTRRGPRYLSSLSPAVEALDDGLPLAPDRGAMQLDGPGAPRGIADALDDDSALLSHHRRPKAAGCGACQEPFCCGRCSRSHCLTGSILGTVVGVLSLGAIILFAVAPAVGQAEIRGATLAFEQINITNPRGSLFDMAAAVVLAKLEPLGGDIAALPLTMSFGGVAFATTTLPPHAAEAGVENRFTVDSVVSVTDRVAFGSFSRALLLEDSVTWHLSGRAAVTSTVFGVQQTVADLIFEKDVTVRGAGGLRLLTVRRFSLADSSSKQVTADLDTAIYNPSIVSIQGIGALCVNVTYNDTQVSVSRSDQLDLTTGWNSVSFTGPLDPTDPGVRQDLFDRFLGGREARVKARAFACEGTAPLFASAVHALSLDVTLPGAAYPLVDSMSVGGMELVPKESSLAVGLNLNATVTLNNPLGATSGLVVQDVGMRGSLFGDGVDVGTLVVPSTKVGRMQTAHAPRDDGARFQRQGPWAGHVAASMGAGDRPFGLRGSPGGGPGLGESIPPPPGPLPVVPPSRMNISLHLSGEIDLSGSGGQGGTEAAFAAFVDRFLLNDTVTMGVSSSSSTAMETTVHCALGEIKVRIPLHIPTTTVPAARGIPSVEVESFDIVGQAPADEGLAVRLVTRMTNPSKAVLPLGGRCVFGVFGGKERIRLGQVTVSNSSLQPGANQLAMVGTINPPPAGLPFVGKIFTNYLAGVSTQINTRGERVEPGPGRPAPSWLNSAIADVSLVSALPGLPNVSLFTNMTVKAMNLAFSEEGDINVTGHLTGTVHLPFTRVTMDILEVTASLTLLDERGEQMAEVLLPNEPAKYTEFEDGDARAAASLSQPAATGLLDVFVTHPGVMRVINSSALSQFMATAMLEPEVTNTLSLTASQEVSLSFGNVTISNVSATETVTLPGLNSFRTPPAQVLGTTLLDASEDSLTFEAQLNISSQSPLGGDFGRSVLDMHYEGERIGQSTVEHMVIRQGGNLLRAVTVYRPDNTSEAVEAGQRFLSNFLTGKTSAVELRGTETSTAVEVLKLGLSKLRLHTDVPGTATKLIANATMNITSLRTGLVNGTIGLVNPTVESVAITWSDLHVFVCNEENSTDYSCGKYGAEVAVFTPEDLTNDPVVIPGSSSIITNERIFTVVPDLGAMIQLLVDAADDDGIVNTRVNGTEQVLIGGKFSTRVHYEQEQVLMKVTS</sequence>
<protein>
    <submittedName>
        <fullName evidence="3">Uncharacterized protein</fullName>
    </submittedName>
</protein>
<comment type="caution">
    <text evidence="3">The sequence shown here is derived from an EMBL/GenBank/DDBJ whole genome shotgun (WGS) entry which is preliminary data.</text>
</comment>
<evidence type="ECO:0000256" key="2">
    <source>
        <dbReference type="SAM" id="Phobius"/>
    </source>
</evidence>
<dbReference type="InterPro" id="IPR022185">
    <property type="entry name" value="DUF3712"/>
</dbReference>